<feature type="compositionally biased region" description="Basic and acidic residues" evidence="2">
    <location>
        <begin position="1869"/>
        <end position="1891"/>
    </location>
</feature>
<dbReference type="Gene3D" id="2.30.30.140">
    <property type="match status" value="1"/>
</dbReference>
<feature type="region of interest" description="Disordered" evidence="2">
    <location>
        <begin position="539"/>
        <end position="580"/>
    </location>
</feature>
<feature type="coiled-coil region" evidence="1">
    <location>
        <begin position="400"/>
        <end position="427"/>
    </location>
</feature>
<dbReference type="Proteomes" id="UP000292052">
    <property type="component" value="Unassembled WGS sequence"/>
</dbReference>
<feature type="region of interest" description="Disordered" evidence="2">
    <location>
        <begin position="597"/>
        <end position="622"/>
    </location>
</feature>
<dbReference type="CDD" id="cd05162">
    <property type="entry name" value="PWWP"/>
    <property type="match status" value="1"/>
</dbReference>
<evidence type="ECO:0000259" key="3">
    <source>
        <dbReference type="Pfam" id="PF00855"/>
    </source>
</evidence>
<accession>A0A482W3V4</accession>
<feature type="compositionally biased region" description="Basic and acidic residues" evidence="2">
    <location>
        <begin position="793"/>
        <end position="807"/>
    </location>
</feature>
<dbReference type="SUPFAM" id="SSF63748">
    <property type="entry name" value="Tudor/PWWP/MBT"/>
    <property type="match status" value="1"/>
</dbReference>
<sequence length="1891" mass="207641">MSEEDCPKYKDGDIVWVKLGSCWWPGEVTENGPEDFSAKKPPLVIVKFFNESTYEFVKSYNNIYFYNCERKNEFIKKGMDSFRANNSHMEKFPGDVSLAEIRTDGNPNILSDPIFAPQKRSSIIAEVFGSPTPKKSHKDGARHSRGRTSSAKNSAKKPLKVNITHRRFLGCDDYEAHIRVQYPGKDTGHQSSDEEIARLNAEPTESFNCSTCSFQTNRLEVMLFHVQCHIKGIASPVQVKKKASLKKVKKSRIIKHITSDDDRTNSSAGYLDTDSEEEVKPKQKRKRRSQGEWSDSEDNEEMETTKLDTSGESTEHNTTVEETPAKEKENKPEEQSNSQQKDSSKSCFDFDEEEEEDNSVVHTALGRKIPRVIPPSEKRRSTDPGNEDASLPIAEDDENRMEILKVNENLNENLNSVQNDAEIAKEESVFKDLMESTSVPELPEVPESIKPPQNFPDSKLIKIPDKKSETVTEVATKLTNPKKRFVKSFEDFELLLNEQRRAQEEKELEESRKEKDKTAVAETIEPKIMSKLSDEEAELAKLSTKAKSSHRTPRKPNKSDVIKEVEAIPEKNPDEEIGKVSQIDDYLNDFLFTFEKKSETPKIEEEEEVKTSVSEEKVEEKTNNEVLIKCASNDESEGGMDIAIKTNLTNFSKNEEEMSALSTLAMVSELETSLDKPSEEEEKEPEKVVEEPPPPPPKTDFEEHFAKKPEPELVTIDGNLTVVSEKDLADGQVEITANASPTYKKPVTLTNFSMDFSECNSDSTSSEKSDLKAEVAKEEEKKKAPAADDMYDLEEHIPSQIVDKSKPNVEPPTTSKLLERLTTTESKISPKSSSKVPAIKPTKTKFVIKPSNRAVKPSKPIIISEKIIKPGKVGGEAGVSVQKITSKRNLHDPDEIDTFIIQKGTKTVEEDEELELSEELSGEAPLKKFKKNAAGMDTKKLQVSSAATAVKKRGKAKILQQTIITPAGEIIQPTVTQTSTATTADDNVFDINSMPIVLSDQILTPESIANMPIFLGDTVQATPEPVTTVTTSTTKVQTAVLKKTPQSQGHMRLLNKSIASPSLIGSDKSTKLVKTPKILGSVGSKIIKQNSFASSSSKHGKYVIVTQSPTATPPSKYTVGKKQTFIKRDLPTAGTLTKVQNIAPEPSGNKIMILTNQQGQQQRVLLTPAQQKMMGYQNQGTKVTKTLVKGNIIQKAKDGQVTPVAGSSGLISKSVGPSRLNSSQNLISSSGHVLTPIHPHQSKTMRIDKSMPPRKLQMQSQKVQLKPQKTILIKNQHGQTVRKIQGTDDALLDQQVAEQIEAIKASGVLQQKQEILNYKTQPPKSFRRSYAKKIIESPKPTAKPKTEVPPLAPISPKKPEAAHSAAQEQANQSEAKTQERPLNQLVIQDAMGNQTTITEGQILALPSETIDGQPQSYMLVTLDESGNLTPLNNEALLSLDPNLGLGGDLGNTVLQIDQSALKEEAPQPEAAKAEPEPEPVPVKEEEAEKPAQEQIEPMQNVNCSGEPGQQLIVTGDPIAAQKFLESLAEGSTDLANILASAEGSNILIHADGQQILINTDSDNQMLLSVNTDLSMAESTEGGGNPIFATQPSKNQDILAAALADTDVFQQEQNGSQTKLQSQLSPNSALYPMNVGNVLETSLTLNSPIMTPLEVPSTKKISDESDILTQVPKNVDLPITITDPNITQTVSQQQVASLMANELQTNLELSLPISESAITVTSSEMNSPSFVYSLPSLDGAVDITQKPFNSSMPLLTEDGEEATKDDKEAKKGEKEGSFLDESEGLCTLGGEMCSSLSEPPPDMFDLSAVLSSHQIKTKEESKEELKVDDKGGEESSEGGNPDSVTETSSPNTMNEDSCEIPVQPDIVATLKEEGLDATESKRVDGLESERCT</sequence>
<feature type="region of interest" description="Disordered" evidence="2">
    <location>
        <begin position="436"/>
        <end position="460"/>
    </location>
</feature>
<dbReference type="STRING" id="1661398.A0A482W3V4"/>
<evidence type="ECO:0000313" key="4">
    <source>
        <dbReference type="EMBL" id="RZC39734.1"/>
    </source>
</evidence>
<name>A0A482W3V4_ASBVE</name>
<feature type="region of interest" description="Disordered" evidence="2">
    <location>
        <begin position="1462"/>
        <end position="1509"/>
    </location>
</feature>
<feature type="compositionally biased region" description="Low complexity" evidence="2">
    <location>
        <begin position="1362"/>
        <end position="1375"/>
    </location>
</feature>
<dbReference type="OrthoDB" id="6381815at2759"/>
<feature type="compositionally biased region" description="Polar residues" evidence="2">
    <location>
        <begin position="1841"/>
        <end position="1854"/>
    </location>
</feature>
<dbReference type="InterPro" id="IPR000313">
    <property type="entry name" value="PWWP_dom"/>
</dbReference>
<keyword evidence="1" id="KW-0175">Coiled coil</keyword>
<feature type="region of interest" description="Disordered" evidence="2">
    <location>
        <begin position="1335"/>
        <end position="1382"/>
    </location>
</feature>
<feature type="coiled-coil region" evidence="1">
    <location>
        <begin position="492"/>
        <end position="521"/>
    </location>
</feature>
<keyword evidence="5" id="KW-1185">Reference proteome</keyword>
<dbReference type="Pfam" id="PF00855">
    <property type="entry name" value="PWWP"/>
    <property type="match status" value="1"/>
</dbReference>
<comment type="caution">
    <text evidence="4">The sequence shown here is derived from an EMBL/GenBank/DDBJ whole genome shotgun (WGS) entry which is preliminary data.</text>
</comment>
<feature type="compositionally biased region" description="Basic and acidic residues" evidence="2">
    <location>
        <begin position="1462"/>
        <end position="1491"/>
    </location>
</feature>
<feature type="region of interest" description="Disordered" evidence="2">
    <location>
        <begin position="758"/>
        <end position="837"/>
    </location>
</feature>
<feature type="region of interest" description="Disordered" evidence="2">
    <location>
        <begin position="668"/>
        <end position="712"/>
    </location>
</feature>
<reference evidence="4 5" key="1">
    <citation type="submission" date="2017-03" db="EMBL/GenBank/DDBJ databases">
        <title>Genome of the blue death feigning beetle - Asbolus verrucosus.</title>
        <authorList>
            <person name="Rider S.D."/>
        </authorList>
    </citation>
    <scope>NUCLEOTIDE SEQUENCE [LARGE SCALE GENOMIC DNA]</scope>
    <source>
        <strain evidence="4">Butters</strain>
        <tissue evidence="4">Head and leg muscle</tissue>
    </source>
</reference>
<dbReference type="EMBL" id="QDEB01031711">
    <property type="protein sequence ID" value="RZC39734.1"/>
    <property type="molecule type" value="Genomic_DNA"/>
</dbReference>
<feature type="compositionally biased region" description="Basic and acidic residues" evidence="2">
    <location>
        <begin position="1760"/>
        <end position="1776"/>
    </location>
</feature>
<evidence type="ECO:0000313" key="5">
    <source>
        <dbReference type="Proteomes" id="UP000292052"/>
    </source>
</evidence>
<feature type="non-terminal residue" evidence="4">
    <location>
        <position position="1891"/>
    </location>
</feature>
<organism evidence="4 5">
    <name type="scientific">Asbolus verrucosus</name>
    <name type="common">Desert ironclad beetle</name>
    <dbReference type="NCBI Taxonomy" id="1661398"/>
    <lineage>
        <taxon>Eukaryota</taxon>
        <taxon>Metazoa</taxon>
        <taxon>Ecdysozoa</taxon>
        <taxon>Arthropoda</taxon>
        <taxon>Hexapoda</taxon>
        <taxon>Insecta</taxon>
        <taxon>Pterygota</taxon>
        <taxon>Neoptera</taxon>
        <taxon>Endopterygota</taxon>
        <taxon>Coleoptera</taxon>
        <taxon>Polyphaga</taxon>
        <taxon>Cucujiformia</taxon>
        <taxon>Tenebrionidae</taxon>
        <taxon>Pimeliinae</taxon>
        <taxon>Asbolus</taxon>
    </lineage>
</organism>
<feature type="compositionally biased region" description="Polar residues" evidence="2">
    <location>
        <begin position="811"/>
        <end position="825"/>
    </location>
</feature>
<feature type="compositionally biased region" description="Basic and acidic residues" evidence="2">
    <location>
        <begin position="557"/>
        <end position="578"/>
    </location>
</feature>
<feature type="compositionally biased region" description="Low complexity" evidence="2">
    <location>
        <begin position="826"/>
        <end position="837"/>
    </location>
</feature>
<feature type="region of interest" description="Disordered" evidence="2">
    <location>
        <begin position="127"/>
        <end position="157"/>
    </location>
</feature>
<feature type="compositionally biased region" description="Basic residues" evidence="2">
    <location>
        <begin position="547"/>
        <end position="556"/>
    </location>
</feature>
<feature type="compositionally biased region" description="Basic and acidic residues" evidence="2">
    <location>
        <begin position="765"/>
        <end position="786"/>
    </location>
</feature>
<evidence type="ECO:0000256" key="1">
    <source>
        <dbReference type="SAM" id="Coils"/>
    </source>
</evidence>
<feature type="domain" description="PWWP" evidence="3">
    <location>
        <begin position="12"/>
        <end position="80"/>
    </location>
</feature>
<protein>
    <submittedName>
        <fullName evidence="4">Titin-like</fullName>
    </submittedName>
</protein>
<feature type="compositionally biased region" description="Basic and acidic residues" evidence="2">
    <location>
        <begin position="1815"/>
        <end position="1832"/>
    </location>
</feature>
<gene>
    <name evidence="4" type="ORF">BDFB_002046</name>
</gene>
<feature type="compositionally biased region" description="Acidic residues" evidence="2">
    <location>
        <begin position="349"/>
        <end position="358"/>
    </location>
</feature>
<feature type="compositionally biased region" description="Basic and acidic residues" evidence="2">
    <location>
        <begin position="699"/>
        <end position="711"/>
    </location>
</feature>
<feature type="compositionally biased region" description="Basic and acidic residues" evidence="2">
    <location>
        <begin position="313"/>
        <end position="334"/>
    </location>
</feature>
<proteinExistence type="predicted"/>
<feature type="region of interest" description="Disordered" evidence="2">
    <location>
        <begin position="259"/>
        <end position="396"/>
    </location>
</feature>
<feature type="region of interest" description="Disordered" evidence="2">
    <location>
        <begin position="1748"/>
        <end position="1891"/>
    </location>
</feature>
<evidence type="ECO:0000256" key="2">
    <source>
        <dbReference type="SAM" id="MobiDB-lite"/>
    </source>
</evidence>